<dbReference type="GO" id="GO:0016887">
    <property type="term" value="F:ATP hydrolysis activity"/>
    <property type="evidence" value="ECO:0007669"/>
    <property type="project" value="InterPro"/>
</dbReference>
<keyword evidence="4 6" id="KW-0067">ATP-binding</keyword>
<dbReference type="InterPro" id="IPR029439">
    <property type="entry name" value="Wzt_C"/>
</dbReference>
<dbReference type="Gene3D" id="3.40.50.300">
    <property type="entry name" value="P-loop containing nucleotide triphosphate hydrolases"/>
    <property type="match status" value="1"/>
</dbReference>
<dbReference type="Pfam" id="PF00005">
    <property type="entry name" value="ABC_tran"/>
    <property type="match status" value="1"/>
</dbReference>
<keyword evidence="7" id="KW-1185">Reference proteome</keyword>
<dbReference type="Proteomes" id="UP000214355">
    <property type="component" value="Chromosome I"/>
</dbReference>
<evidence type="ECO:0000259" key="5">
    <source>
        <dbReference type="PROSITE" id="PS50893"/>
    </source>
</evidence>
<dbReference type="SMART" id="SM00382">
    <property type="entry name" value="AAA"/>
    <property type="match status" value="1"/>
</dbReference>
<evidence type="ECO:0000256" key="4">
    <source>
        <dbReference type="ARBA" id="ARBA00022840"/>
    </source>
</evidence>
<keyword evidence="3" id="KW-0547">Nucleotide-binding</keyword>
<protein>
    <submittedName>
        <fullName evidence="6">ABC-2 type transport system ATP-binding protein</fullName>
    </submittedName>
</protein>
<accession>A0A1H2LB47</accession>
<organism evidence="6 7">
    <name type="scientific">Arcanobacterium phocae</name>
    <dbReference type="NCBI Taxonomy" id="131112"/>
    <lineage>
        <taxon>Bacteria</taxon>
        <taxon>Bacillati</taxon>
        <taxon>Actinomycetota</taxon>
        <taxon>Actinomycetes</taxon>
        <taxon>Actinomycetales</taxon>
        <taxon>Actinomycetaceae</taxon>
        <taxon>Arcanobacterium</taxon>
    </lineage>
</organism>
<dbReference type="PANTHER" id="PTHR46743">
    <property type="entry name" value="TEICHOIC ACIDS EXPORT ATP-BINDING PROTEIN TAGH"/>
    <property type="match status" value="1"/>
</dbReference>
<dbReference type="GeneID" id="65344134"/>
<dbReference type="Gene3D" id="2.70.50.60">
    <property type="entry name" value="abc- transporter (atp binding component) like domain"/>
    <property type="match status" value="1"/>
</dbReference>
<dbReference type="RefSeq" id="WP_091279228.1">
    <property type="nucleotide sequence ID" value="NZ_LT629804.1"/>
</dbReference>
<evidence type="ECO:0000313" key="7">
    <source>
        <dbReference type="Proteomes" id="UP000214355"/>
    </source>
</evidence>
<dbReference type="InterPro" id="IPR050683">
    <property type="entry name" value="Bact_Polysacc_Export_ATP-bd"/>
</dbReference>
<dbReference type="STRING" id="131112.SAMN04489737_0379"/>
<gene>
    <name evidence="6" type="ORF">SAMN04489737_0379</name>
</gene>
<dbReference type="PANTHER" id="PTHR46743:SF2">
    <property type="entry name" value="TEICHOIC ACIDS EXPORT ATP-BINDING PROTEIN TAGH"/>
    <property type="match status" value="1"/>
</dbReference>
<sequence length="410" mass="44543">MTFNVAPEPLDVIKVDSVSKKFVLRKDKSLKERIVNAGRNRKHIERYTALDDVSFSVQAGESLGLTGANGSGKSTLLKLIGGIISPDSGSVKVRGRIAALLELGAGFHPDLTGMENIFLNASIMGLSEEEIDDQIDSIIDFSGISDFINTQVKFYSSGMYVRLAFSVAVHSNPDILLVDEVLAVGDEPFQRKCMERIRQFQEDGRSIILVSHSPDQIVEMCDRALVLQKGKLITIGPTRESMNILHKSYAKQIQADRAKNASIPPEAEESLHNLKITDVRASGFTTLPSGVDLFLSGNDLTISTDISTQVPLHDYTLELSIEALDGTKIFTMNSANLDQKLQPVSSTGTIDITIPNFYLGEGQFVFSVLLSTSSGITLAHKKNALVLQVGSDAKTSGLIKAFPEITVKAD</sequence>
<dbReference type="InterPro" id="IPR003439">
    <property type="entry name" value="ABC_transporter-like_ATP-bd"/>
</dbReference>
<dbReference type="EMBL" id="LT629804">
    <property type="protein sequence ID" value="SDU78223.1"/>
    <property type="molecule type" value="Genomic_DNA"/>
</dbReference>
<dbReference type="CDD" id="cd03220">
    <property type="entry name" value="ABC_KpsT_Wzt"/>
    <property type="match status" value="1"/>
</dbReference>
<dbReference type="SUPFAM" id="SSF52540">
    <property type="entry name" value="P-loop containing nucleoside triphosphate hydrolases"/>
    <property type="match status" value="1"/>
</dbReference>
<evidence type="ECO:0000313" key="6">
    <source>
        <dbReference type="EMBL" id="SDU78223.1"/>
    </source>
</evidence>
<dbReference type="AlphaFoldDB" id="A0A1H2LB47"/>
<dbReference type="InterPro" id="IPR015860">
    <property type="entry name" value="ABC_transpr_TagH-like"/>
</dbReference>
<dbReference type="OrthoDB" id="9778870at2"/>
<dbReference type="PROSITE" id="PS50893">
    <property type="entry name" value="ABC_TRANSPORTER_2"/>
    <property type="match status" value="1"/>
</dbReference>
<dbReference type="InterPro" id="IPR027417">
    <property type="entry name" value="P-loop_NTPase"/>
</dbReference>
<comment type="similarity">
    <text evidence="1">Belongs to the ABC transporter superfamily.</text>
</comment>
<keyword evidence="2" id="KW-0813">Transport</keyword>
<name>A0A1H2LB47_9ACTO</name>
<dbReference type="GO" id="GO:0016020">
    <property type="term" value="C:membrane"/>
    <property type="evidence" value="ECO:0007669"/>
    <property type="project" value="InterPro"/>
</dbReference>
<dbReference type="GO" id="GO:0005524">
    <property type="term" value="F:ATP binding"/>
    <property type="evidence" value="ECO:0007669"/>
    <property type="project" value="UniProtKB-KW"/>
</dbReference>
<feature type="domain" description="ABC transporter" evidence="5">
    <location>
        <begin position="13"/>
        <end position="254"/>
    </location>
</feature>
<evidence type="ECO:0000256" key="1">
    <source>
        <dbReference type="ARBA" id="ARBA00005417"/>
    </source>
</evidence>
<dbReference type="Pfam" id="PF14524">
    <property type="entry name" value="Wzt_C"/>
    <property type="match status" value="1"/>
</dbReference>
<dbReference type="GO" id="GO:0140359">
    <property type="term" value="F:ABC-type transporter activity"/>
    <property type="evidence" value="ECO:0007669"/>
    <property type="project" value="InterPro"/>
</dbReference>
<evidence type="ECO:0000256" key="3">
    <source>
        <dbReference type="ARBA" id="ARBA00022741"/>
    </source>
</evidence>
<reference evidence="7" key="1">
    <citation type="submission" date="2016-10" db="EMBL/GenBank/DDBJ databases">
        <authorList>
            <person name="Varghese N."/>
            <person name="Submissions S."/>
        </authorList>
    </citation>
    <scope>NUCLEOTIDE SEQUENCE [LARGE SCALE GENOMIC DNA]</scope>
    <source>
        <strain evidence="7">DSM 10002</strain>
    </source>
</reference>
<dbReference type="InterPro" id="IPR003593">
    <property type="entry name" value="AAA+_ATPase"/>
</dbReference>
<proteinExistence type="inferred from homology"/>
<dbReference type="CDD" id="cd10147">
    <property type="entry name" value="Wzt_C-like"/>
    <property type="match status" value="1"/>
</dbReference>
<evidence type="ECO:0000256" key="2">
    <source>
        <dbReference type="ARBA" id="ARBA00022448"/>
    </source>
</evidence>